<name>A0A1X7T5I9_AMPQE</name>
<dbReference type="InParanoid" id="A0A1X7T5I9"/>
<sequence length="94" mass="10989">WASVKGYVARNNTNYILTSIQQLVPEGFLHTTPDMWKNFCQHVKKIEAQYIEKDGIVEETLDEMVIELGEEDTDNKEDEEKMIDDVDRRIIDTV</sequence>
<evidence type="ECO:0000313" key="1">
    <source>
        <dbReference type="EnsemblMetazoa" id="Aqu2.1.09512_001"/>
    </source>
</evidence>
<dbReference type="AlphaFoldDB" id="A0A1X7T5I9"/>
<dbReference type="EnsemblMetazoa" id="Aqu2.1.09512_001">
    <property type="protein sequence ID" value="Aqu2.1.09512_001"/>
    <property type="gene ID" value="Aqu2.1.09512"/>
</dbReference>
<reference evidence="1" key="1">
    <citation type="submission" date="2017-05" db="UniProtKB">
        <authorList>
            <consortium name="EnsemblMetazoa"/>
        </authorList>
    </citation>
    <scope>IDENTIFICATION</scope>
</reference>
<proteinExistence type="predicted"/>
<accession>A0A1X7T5I9</accession>
<protein>
    <submittedName>
        <fullName evidence="1">Uncharacterized protein</fullName>
    </submittedName>
</protein>
<organism evidence="1">
    <name type="scientific">Amphimedon queenslandica</name>
    <name type="common">Sponge</name>
    <dbReference type="NCBI Taxonomy" id="400682"/>
    <lineage>
        <taxon>Eukaryota</taxon>
        <taxon>Metazoa</taxon>
        <taxon>Porifera</taxon>
        <taxon>Demospongiae</taxon>
        <taxon>Heteroscleromorpha</taxon>
        <taxon>Haplosclerida</taxon>
        <taxon>Niphatidae</taxon>
        <taxon>Amphimedon</taxon>
    </lineage>
</organism>